<evidence type="ECO:0000313" key="4">
    <source>
        <dbReference type="Proteomes" id="UP001596289"/>
    </source>
</evidence>
<keyword evidence="4" id="KW-1185">Reference proteome</keyword>
<sequence>MLQVRVSTFSAKQLVFSNIDNEFIQLAHPRLWMQRICKRVGLPILSPHALRHTFATLLFSKDVNIKFVSILLGHSSAAFTIDVYADVY</sequence>
<dbReference type="InterPro" id="IPR002104">
    <property type="entry name" value="Integrase_catalytic"/>
</dbReference>
<dbReference type="Proteomes" id="UP001596289">
    <property type="component" value="Unassembled WGS sequence"/>
</dbReference>
<organism evidence="3 4">
    <name type="scientific">Loigolactobacillus jiayinensis</name>
    <dbReference type="NCBI Taxonomy" id="2486016"/>
    <lineage>
        <taxon>Bacteria</taxon>
        <taxon>Bacillati</taxon>
        <taxon>Bacillota</taxon>
        <taxon>Bacilli</taxon>
        <taxon>Lactobacillales</taxon>
        <taxon>Lactobacillaceae</taxon>
        <taxon>Loigolactobacillus</taxon>
    </lineage>
</organism>
<name>A0ABW1RED5_9LACO</name>
<dbReference type="RefSeq" id="WP_225418884.1">
    <property type="nucleotide sequence ID" value="NZ_JBHSSL010000099.1"/>
</dbReference>
<dbReference type="EMBL" id="JBHSSL010000099">
    <property type="protein sequence ID" value="MFC6171205.1"/>
    <property type="molecule type" value="Genomic_DNA"/>
</dbReference>
<gene>
    <name evidence="3" type="ORF">ACFQGP_11645</name>
</gene>
<keyword evidence="1" id="KW-0233">DNA recombination</keyword>
<feature type="domain" description="Tyr recombinase" evidence="2">
    <location>
        <begin position="1"/>
        <end position="88"/>
    </location>
</feature>
<comment type="caution">
    <text evidence="3">The sequence shown here is derived from an EMBL/GenBank/DDBJ whole genome shotgun (WGS) entry which is preliminary data.</text>
</comment>
<evidence type="ECO:0000259" key="2">
    <source>
        <dbReference type="PROSITE" id="PS51898"/>
    </source>
</evidence>
<dbReference type="InterPro" id="IPR011010">
    <property type="entry name" value="DNA_brk_join_enz"/>
</dbReference>
<evidence type="ECO:0000256" key="1">
    <source>
        <dbReference type="ARBA" id="ARBA00023172"/>
    </source>
</evidence>
<accession>A0ABW1RED5</accession>
<reference evidence="4" key="1">
    <citation type="journal article" date="2019" name="Int. J. Syst. Evol. Microbiol.">
        <title>The Global Catalogue of Microorganisms (GCM) 10K type strain sequencing project: providing services to taxonomists for standard genome sequencing and annotation.</title>
        <authorList>
            <consortium name="The Broad Institute Genomics Platform"/>
            <consortium name="The Broad Institute Genome Sequencing Center for Infectious Disease"/>
            <person name="Wu L."/>
            <person name="Ma J."/>
        </authorList>
    </citation>
    <scope>NUCLEOTIDE SEQUENCE [LARGE SCALE GENOMIC DNA]</scope>
    <source>
        <strain evidence="4">CCM 8904</strain>
    </source>
</reference>
<dbReference type="InterPro" id="IPR013762">
    <property type="entry name" value="Integrase-like_cat_sf"/>
</dbReference>
<dbReference type="SUPFAM" id="SSF56349">
    <property type="entry name" value="DNA breaking-rejoining enzymes"/>
    <property type="match status" value="1"/>
</dbReference>
<protein>
    <submittedName>
        <fullName evidence="3">Tyrosine-type recombinase/integrase</fullName>
    </submittedName>
</protein>
<evidence type="ECO:0000313" key="3">
    <source>
        <dbReference type="EMBL" id="MFC6171205.1"/>
    </source>
</evidence>
<dbReference type="Gene3D" id="1.10.443.10">
    <property type="entry name" value="Intergrase catalytic core"/>
    <property type="match status" value="1"/>
</dbReference>
<proteinExistence type="predicted"/>
<dbReference type="PROSITE" id="PS51898">
    <property type="entry name" value="TYR_RECOMBINASE"/>
    <property type="match status" value="1"/>
</dbReference>
<dbReference type="Pfam" id="PF00589">
    <property type="entry name" value="Phage_integrase"/>
    <property type="match status" value="1"/>
</dbReference>